<feature type="non-terminal residue" evidence="2">
    <location>
        <position position="189"/>
    </location>
</feature>
<feature type="region of interest" description="Disordered" evidence="1">
    <location>
        <begin position="63"/>
        <end position="97"/>
    </location>
</feature>
<gene>
    <name evidence="2" type="ORF">NTEN_LOCUS19565</name>
</gene>
<feature type="compositionally biased region" description="Basic and acidic residues" evidence="1">
    <location>
        <begin position="68"/>
        <end position="77"/>
    </location>
</feature>
<dbReference type="EMBL" id="CADCXU010028785">
    <property type="protein sequence ID" value="CAB0015210.1"/>
    <property type="molecule type" value="Genomic_DNA"/>
</dbReference>
<protein>
    <submittedName>
        <fullName evidence="2">Uncharacterized protein</fullName>
    </submittedName>
</protein>
<keyword evidence="3" id="KW-1185">Reference proteome</keyword>
<evidence type="ECO:0000256" key="1">
    <source>
        <dbReference type="SAM" id="MobiDB-lite"/>
    </source>
</evidence>
<evidence type="ECO:0000313" key="3">
    <source>
        <dbReference type="Proteomes" id="UP000479000"/>
    </source>
</evidence>
<name>A0A6H5HG54_9HEMI</name>
<dbReference type="AlphaFoldDB" id="A0A6H5HG54"/>
<dbReference type="Proteomes" id="UP000479000">
    <property type="component" value="Unassembled WGS sequence"/>
</dbReference>
<sequence>MYPALIYHSKETIILPEYDPAERGQQADRLATLTDSLALGFERKADRSPIIIVKPECEPMLERSGVARRSETDDVHTLLDSQNKKNPTRESHSARETSSYLSGFRCFQNGTLNGRPPSAIQKFDHIGANGSVLAILMRTTRPKALESFHGMMRGSCLIIILKKMLSRKSPIDKLERRQSHRREIEAVAF</sequence>
<accession>A0A6H5HG54</accession>
<proteinExistence type="predicted"/>
<organism evidence="2 3">
    <name type="scientific">Nesidiocoris tenuis</name>
    <dbReference type="NCBI Taxonomy" id="355587"/>
    <lineage>
        <taxon>Eukaryota</taxon>
        <taxon>Metazoa</taxon>
        <taxon>Ecdysozoa</taxon>
        <taxon>Arthropoda</taxon>
        <taxon>Hexapoda</taxon>
        <taxon>Insecta</taxon>
        <taxon>Pterygota</taxon>
        <taxon>Neoptera</taxon>
        <taxon>Paraneoptera</taxon>
        <taxon>Hemiptera</taxon>
        <taxon>Heteroptera</taxon>
        <taxon>Panheteroptera</taxon>
        <taxon>Cimicomorpha</taxon>
        <taxon>Miridae</taxon>
        <taxon>Dicyphina</taxon>
        <taxon>Nesidiocoris</taxon>
    </lineage>
</organism>
<evidence type="ECO:0000313" key="2">
    <source>
        <dbReference type="EMBL" id="CAB0015210.1"/>
    </source>
</evidence>
<reference evidence="2 3" key="1">
    <citation type="submission" date="2020-02" db="EMBL/GenBank/DDBJ databases">
        <authorList>
            <person name="Ferguson B K."/>
        </authorList>
    </citation>
    <scope>NUCLEOTIDE SEQUENCE [LARGE SCALE GENOMIC DNA]</scope>
</reference>